<dbReference type="InterPro" id="IPR004263">
    <property type="entry name" value="Exostosin"/>
</dbReference>
<keyword evidence="4" id="KW-0735">Signal-anchor</keyword>
<dbReference type="AlphaFoldDB" id="A0A2P2IVF1"/>
<evidence type="ECO:0000256" key="4">
    <source>
        <dbReference type="ARBA" id="ARBA00022968"/>
    </source>
</evidence>
<accession>A0A2P2IVF1</accession>
<comment type="similarity">
    <text evidence="2">Belongs to the glycosyltransferase 47 family.</text>
</comment>
<dbReference type="Pfam" id="PF03016">
    <property type="entry name" value="Exostosin_GT47"/>
    <property type="match status" value="1"/>
</dbReference>
<sequence>MKFPYWNRTLGADHFYVSGDGLDFGSDRNLLELKKNSIQISRFPAPGSKFVPHKDITLPPFAGAQAPHSPAATRTARYLGFVKHDAVQESTLVKDLGNGSDFIIESEPSDERTFLNRLASSEFCLFEYGADMSGLGEALRFGCIPVLLTNRPILDLPLMDVLRWREIAIVVGSNGGAAKELKSVLGKDGTRERKREFGVRASQHFTWNQAPKPYDAFHMVMYQLWLRRHTIRYARMVA</sequence>
<dbReference type="GO" id="GO:0000139">
    <property type="term" value="C:Golgi membrane"/>
    <property type="evidence" value="ECO:0007669"/>
    <property type="project" value="UniProtKB-SubCell"/>
</dbReference>
<evidence type="ECO:0000256" key="2">
    <source>
        <dbReference type="ARBA" id="ARBA00010271"/>
    </source>
</evidence>
<keyword evidence="3" id="KW-0808">Transferase</keyword>
<organism evidence="7">
    <name type="scientific">Rhizophora mucronata</name>
    <name type="common">Asiatic mangrove</name>
    <dbReference type="NCBI Taxonomy" id="61149"/>
    <lineage>
        <taxon>Eukaryota</taxon>
        <taxon>Viridiplantae</taxon>
        <taxon>Streptophyta</taxon>
        <taxon>Embryophyta</taxon>
        <taxon>Tracheophyta</taxon>
        <taxon>Spermatophyta</taxon>
        <taxon>Magnoliopsida</taxon>
        <taxon>eudicotyledons</taxon>
        <taxon>Gunneridae</taxon>
        <taxon>Pentapetalae</taxon>
        <taxon>rosids</taxon>
        <taxon>fabids</taxon>
        <taxon>Malpighiales</taxon>
        <taxon>Rhizophoraceae</taxon>
        <taxon>Rhizophora</taxon>
    </lineage>
</organism>
<proteinExistence type="inferred from homology"/>
<dbReference type="InterPro" id="IPR040911">
    <property type="entry name" value="Exostosin_GT47"/>
</dbReference>
<dbReference type="EMBL" id="GGEC01004723">
    <property type="protein sequence ID" value="MBW85206.1"/>
    <property type="molecule type" value="Transcribed_RNA"/>
</dbReference>
<keyword evidence="3" id="KW-0328">Glycosyltransferase</keyword>
<evidence type="ECO:0000256" key="1">
    <source>
        <dbReference type="ARBA" id="ARBA00004323"/>
    </source>
</evidence>
<evidence type="ECO:0000259" key="6">
    <source>
        <dbReference type="Pfam" id="PF03016"/>
    </source>
</evidence>
<protein>
    <recommendedName>
        <fullName evidence="6">Exostosin GT47 domain-containing protein</fullName>
    </recommendedName>
</protein>
<keyword evidence="5" id="KW-0333">Golgi apparatus</keyword>
<feature type="domain" description="Exostosin GT47" evidence="6">
    <location>
        <begin position="4"/>
        <end position="174"/>
    </location>
</feature>
<name>A0A2P2IVF1_RHIMU</name>
<dbReference type="PANTHER" id="PTHR11062:SF253">
    <property type="entry name" value="EXOSTOSIN GT47 DOMAIN-CONTAINING PROTEIN"/>
    <property type="match status" value="1"/>
</dbReference>
<dbReference type="GO" id="GO:0016757">
    <property type="term" value="F:glycosyltransferase activity"/>
    <property type="evidence" value="ECO:0007669"/>
    <property type="project" value="UniProtKB-KW"/>
</dbReference>
<evidence type="ECO:0000256" key="5">
    <source>
        <dbReference type="ARBA" id="ARBA00023034"/>
    </source>
</evidence>
<dbReference type="PANTHER" id="PTHR11062">
    <property type="entry name" value="EXOSTOSIN HEPARAN SULFATE GLYCOSYLTRANSFERASE -RELATED"/>
    <property type="match status" value="1"/>
</dbReference>
<comment type="subcellular location">
    <subcellularLocation>
        <location evidence="1">Golgi apparatus membrane</location>
        <topology evidence="1">Single-pass type II membrane protein</topology>
    </subcellularLocation>
</comment>
<reference evidence="7" key="1">
    <citation type="submission" date="2018-02" db="EMBL/GenBank/DDBJ databases">
        <title>Rhizophora mucronata_Transcriptome.</title>
        <authorList>
            <person name="Meera S.P."/>
            <person name="Sreeshan A."/>
            <person name="Augustine A."/>
        </authorList>
    </citation>
    <scope>NUCLEOTIDE SEQUENCE</scope>
    <source>
        <tissue evidence="7">Leaf</tissue>
    </source>
</reference>
<evidence type="ECO:0000313" key="7">
    <source>
        <dbReference type="EMBL" id="MBW85206.1"/>
    </source>
</evidence>
<evidence type="ECO:0000256" key="3">
    <source>
        <dbReference type="ARBA" id="ARBA00022676"/>
    </source>
</evidence>
<keyword evidence="4" id="KW-0812">Transmembrane</keyword>